<dbReference type="EMBL" id="KP266742">
    <property type="protein sequence ID" value="AJR29209.1"/>
    <property type="molecule type" value="Genomic_DNA"/>
</dbReference>
<organism evidence="2 3">
    <name type="scientific">German gecko ranavirus</name>
    <dbReference type="NCBI Taxonomy" id="1620702"/>
    <lineage>
        <taxon>Viruses</taxon>
        <taxon>Varidnaviria</taxon>
        <taxon>Bamfordvirae</taxon>
        <taxon>Nucleocytoviricota</taxon>
        <taxon>Megaviricetes</taxon>
        <taxon>Pimascovirales</taxon>
        <taxon>Pimascovirales incertae sedis</taxon>
        <taxon>Iridoviridae</taxon>
        <taxon>Alphairidovirinae</taxon>
        <taxon>Ranavirus</taxon>
        <taxon>Ranavirus rana1</taxon>
        <taxon>Frog virus 3</taxon>
    </lineage>
</organism>
<evidence type="ECO:0000313" key="3">
    <source>
        <dbReference type="Proteomes" id="UP000171816"/>
    </source>
</evidence>
<gene>
    <name evidence="2" type="ORF">GGRV_ORF51R</name>
</gene>
<accession>A0A0D3R3H9</accession>
<dbReference type="Proteomes" id="UP000171816">
    <property type="component" value="Segment"/>
</dbReference>
<protein>
    <submittedName>
        <fullName evidence="2">Uncharacterized protein</fullName>
    </submittedName>
</protein>
<reference evidence="2 3" key="1">
    <citation type="journal article" date="2015" name="PLoS ONE">
        <title>Phylogeny and differentiation of reptilian and amphibian ranaviruses detected in europe.</title>
        <authorList>
            <person name="Stohr A.C."/>
            <person name="Lopez-Bueno A."/>
            <person name="Blahak S."/>
            <person name="Caeiro M.F."/>
            <person name="Rosa G.M."/>
            <person name="Alves de Matos A.P."/>
            <person name="Martel A."/>
            <person name="Alejo A."/>
            <person name="Marschang R.E."/>
        </authorList>
    </citation>
    <scope>NUCLEOTIDE SEQUENCE [LARGE SCALE GENOMIC DNA]</scope>
    <source>
        <strain evidence="2">2000/99</strain>
    </source>
</reference>
<evidence type="ECO:0000256" key="1">
    <source>
        <dbReference type="SAM" id="MobiDB-lite"/>
    </source>
</evidence>
<name>A0A0D3R3H9_FRG3V</name>
<evidence type="ECO:0000313" key="2">
    <source>
        <dbReference type="EMBL" id="AJR29209.1"/>
    </source>
</evidence>
<proteinExistence type="predicted"/>
<sequence>MAPARPSGPLDITTPRAASGKIFFRANATCKKTNMSGFRILNSAGPQGQSSYTWEAKIAQVQHDMVAMINTFNQQIAGLSGTIIGRLDQSVIPKQQPPSSAAARSESEFEN</sequence>
<feature type="region of interest" description="Disordered" evidence="1">
    <location>
        <begin position="90"/>
        <end position="111"/>
    </location>
</feature>